<feature type="domain" description="NAD-dependent epimerase/dehydratase" evidence="3">
    <location>
        <begin position="15"/>
        <end position="85"/>
    </location>
</feature>
<evidence type="ECO:0000256" key="2">
    <source>
        <dbReference type="ARBA" id="ARBA00023445"/>
    </source>
</evidence>
<accession>A0ABR3RNW0</accession>
<evidence type="ECO:0000259" key="3">
    <source>
        <dbReference type="Pfam" id="PF01370"/>
    </source>
</evidence>
<comment type="similarity">
    <text evidence="2">Belongs to the NAD(P)-dependent epimerase/dehydratase family. Dihydroflavonol-4-reductase subfamily.</text>
</comment>
<dbReference type="InterPro" id="IPR001509">
    <property type="entry name" value="Epimerase_deHydtase"/>
</dbReference>
<evidence type="ECO:0000256" key="1">
    <source>
        <dbReference type="ARBA" id="ARBA00023002"/>
    </source>
</evidence>
<comment type="caution">
    <text evidence="4">The sequence shown here is derived from an EMBL/GenBank/DDBJ whole genome shotgun (WGS) entry which is preliminary data.</text>
</comment>
<keyword evidence="5" id="KW-1185">Reference proteome</keyword>
<proteinExistence type="inferred from homology"/>
<dbReference type="Gene3D" id="3.40.50.720">
    <property type="entry name" value="NAD(P)-binding Rossmann-like Domain"/>
    <property type="match status" value="1"/>
</dbReference>
<keyword evidence="1" id="KW-0560">Oxidoreductase</keyword>
<dbReference type="PANTHER" id="PTHR10366">
    <property type="entry name" value="NAD DEPENDENT EPIMERASE/DEHYDRATASE"/>
    <property type="match status" value="1"/>
</dbReference>
<dbReference type="Proteomes" id="UP001521222">
    <property type="component" value="Unassembled WGS sequence"/>
</dbReference>
<organism evidence="4 5">
    <name type="scientific">Nothophoma quercina</name>
    <dbReference type="NCBI Taxonomy" id="749835"/>
    <lineage>
        <taxon>Eukaryota</taxon>
        <taxon>Fungi</taxon>
        <taxon>Dikarya</taxon>
        <taxon>Ascomycota</taxon>
        <taxon>Pezizomycotina</taxon>
        <taxon>Dothideomycetes</taxon>
        <taxon>Pleosporomycetidae</taxon>
        <taxon>Pleosporales</taxon>
        <taxon>Pleosporineae</taxon>
        <taxon>Didymellaceae</taxon>
        <taxon>Nothophoma</taxon>
    </lineage>
</organism>
<dbReference type="InterPro" id="IPR050425">
    <property type="entry name" value="NAD(P)_dehydrat-like"/>
</dbReference>
<dbReference type="InterPro" id="IPR036291">
    <property type="entry name" value="NAD(P)-bd_dom_sf"/>
</dbReference>
<protein>
    <recommendedName>
        <fullName evidence="3">NAD-dependent epimerase/dehydratase domain-containing protein</fullName>
    </recommendedName>
</protein>
<gene>
    <name evidence="4" type="ORF">SLS59_003262</name>
</gene>
<name>A0ABR3RNW0_9PLEO</name>
<evidence type="ECO:0000313" key="5">
    <source>
        <dbReference type="Proteomes" id="UP001521222"/>
    </source>
</evidence>
<sequence length="105" mass="11556">MVTQQDQIAITIVPDIVAPEAYRDAVQGTPPFDAVFHTASPFTYQNVESNIEFLEPAIKGTVNLLKVVNNNAQRVKRVIWTGSCASVIDYDSLASELPKVYTEAD</sequence>
<dbReference type="SUPFAM" id="SSF51735">
    <property type="entry name" value="NAD(P)-binding Rossmann-fold domains"/>
    <property type="match status" value="1"/>
</dbReference>
<evidence type="ECO:0000313" key="4">
    <source>
        <dbReference type="EMBL" id="KAL1606137.1"/>
    </source>
</evidence>
<dbReference type="EMBL" id="JAKIXB020000008">
    <property type="protein sequence ID" value="KAL1606137.1"/>
    <property type="molecule type" value="Genomic_DNA"/>
</dbReference>
<dbReference type="Pfam" id="PF01370">
    <property type="entry name" value="Epimerase"/>
    <property type="match status" value="1"/>
</dbReference>
<reference evidence="4 5" key="1">
    <citation type="submission" date="2024-02" db="EMBL/GenBank/DDBJ databases">
        <title>De novo assembly and annotation of 12 fungi associated with fruit tree decline syndrome in Ontario, Canada.</title>
        <authorList>
            <person name="Sulman M."/>
            <person name="Ellouze W."/>
            <person name="Ilyukhin E."/>
        </authorList>
    </citation>
    <scope>NUCLEOTIDE SEQUENCE [LARGE SCALE GENOMIC DNA]</scope>
    <source>
        <strain evidence="4 5">M97-236</strain>
    </source>
</reference>
<dbReference type="PANTHER" id="PTHR10366:SF564">
    <property type="entry name" value="STEROL-4-ALPHA-CARBOXYLATE 3-DEHYDROGENASE, DECARBOXYLATING"/>
    <property type="match status" value="1"/>
</dbReference>